<proteinExistence type="inferred from homology"/>
<dbReference type="AlphaFoldDB" id="A0A1S3HRG5"/>
<feature type="region of interest" description="Disordered" evidence="12">
    <location>
        <begin position="198"/>
        <end position="225"/>
    </location>
</feature>
<evidence type="ECO:0000256" key="5">
    <source>
        <dbReference type="ARBA" id="ARBA00022771"/>
    </source>
</evidence>
<dbReference type="GeneID" id="106157499"/>
<feature type="domain" description="C2H2-type" evidence="13">
    <location>
        <begin position="505"/>
        <end position="532"/>
    </location>
</feature>
<dbReference type="SUPFAM" id="SSF57667">
    <property type="entry name" value="beta-beta-alpha zinc fingers"/>
    <property type="match status" value="8"/>
</dbReference>
<feature type="compositionally biased region" description="Basic and acidic residues" evidence="12">
    <location>
        <begin position="1"/>
        <end position="12"/>
    </location>
</feature>
<keyword evidence="3" id="KW-0479">Metal-binding</keyword>
<feature type="domain" description="C2H2-type" evidence="13">
    <location>
        <begin position="562"/>
        <end position="589"/>
    </location>
</feature>
<keyword evidence="6" id="KW-0862">Zinc</keyword>
<dbReference type="FunFam" id="3.30.160.60:FF:000110">
    <property type="entry name" value="Zinc finger protein-like"/>
    <property type="match status" value="1"/>
</dbReference>
<dbReference type="Proteomes" id="UP000085678">
    <property type="component" value="Unplaced"/>
</dbReference>
<feature type="compositionally biased region" description="Low complexity" evidence="12">
    <location>
        <begin position="78"/>
        <end position="89"/>
    </location>
</feature>
<evidence type="ECO:0000313" key="15">
    <source>
        <dbReference type="RefSeq" id="XP_013388623.1"/>
    </source>
</evidence>
<dbReference type="RefSeq" id="XP_013388623.1">
    <property type="nucleotide sequence ID" value="XM_013533169.1"/>
</dbReference>
<dbReference type="SMART" id="SM00355">
    <property type="entry name" value="ZnF_C2H2"/>
    <property type="match status" value="14"/>
</dbReference>
<dbReference type="InterPro" id="IPR036236">
    <property type="entry name" value="Znf_C2H2_sf"/>
</dbReference>
<dbReference type="GO" id="GO:0001228">
    <property type="term" value="F:DNA-binding transcription activator activity, RNA polymerase II-specific"/>
    <property type="evidence" value="ECO:0007669"/>
    <property type="project" value="TreeGrafter"/>
</dbReference>
<dbReference type="GO" id="GO:0005694">
    <property type="term" value="C:chromosome"/>
    <property type="evidence" value="ECO:0007669"/>
    <property type="project" value="UniProtKB-ARBA"/>
</dbReference>
<dbReference type="InterPro" id="IPR013087">
    <property type="entry name" value="Znf_C2H2_type"/>
</dbReference>
<dbReference type="FunFam" id="3.30.160.60:FF:002343">
    <property type="entry name" value="Zinc finger protein 33A"/>
    <property type="match status" value="1"/>
</dbReference>
<evidence type="ECO:0000256" key="9">
    <source>
        <dbReference type="ARBA" id="ARBA00023163"/>
    </source>
</evidence>
<keyword evidence="10" id="KW-0539">Nucleus</keyword>
<evidence type="ECO:0000256" key="1">
    <source>
        <dbReference type="ARBA" id="ARBA00004123"/>
    </source>
</evidence>
<feature type="domain" description="C2H2-type" evidence="13">
    <location>
        <begin position="646"/>
        <end position="673"/>
    </location>
</feature>
<feature type="domain" description="C2H2-type" evidence="13">
    <location>
        <begin position="446"/>
        <end position="469"/>
    </location>
</feature>
<dbReference type="GO" id="GO:0005634">
    <property type="term" value="C:nucleus"/>
    <property type="evidence" value="ECO:0007669"/>
    <property type="project" value="UniProtKB-SubCell"/>
</dbReference>
<evidence type="ECO:0000256" key="6">
    <source>
        <dbReference type="ARBA" id="ARBA00022833"/>
    </source>
</evidence>
<evidence type="ECO:0000256" key="10">
    <source>
        <dbReference type="ARBA" id="ARBA00023242"/>
    </source>
</evidence>
<feature type="compositionally biased region" description="Basic and acidic residues" evidence="12">
    <location>
        <begin position="21"/>
        <end position="33"/>
    </location>
</feature>
<comment type="subcellular location">
    <subcellularLocation>
        <location evidence="1">Nucleus</location>
    </subcellularLocation>
</comment>
<feature type="domain" description="C2H2-type" evidence="13">
    <location>
        <begin position="533"/>
        <end position="561"/>
    </location>
</feature>
<feature type="domain" description="C2H2-type" evidence="13">
    <location>
        <begin position="618"/>
        <end position="645"/>
    </location>
</feature>
<feature type="domain" description="C2H2-type" evidence="13">
    <location>
        <begin position="257"/>
        <end position="284"/>
    </location>
</feature>
<dbReference type="PROSITE" id="PS50157">
    <property type="entry name" value="ZINC_FINGER_C2H2_2"/>
    <property type="match status" value="14"/>
</dbReference>
<evidence type="ECO:0000256" key="2">
    <source>
        <dbReference type="ARBA" id="ARBA00006991"/>
    </source>
</evidence>
<dbReference type="PANTHER" id="PTHR24393">
    <property type="entry name" value="ZINC FINGER PROTEIN"/>
    <property type="match status" value="1"/>
</dbReference>
<dbReference type="InParanoid" id="A0A1S3HRG5"/>
<dbReference type="OrthoDB" id="7930430at2759"/>
<gene>
    <name evidence="15" type="primary">LOC106157499</name>
</gene>
<feature type="domain" description="C2H2-type" evidence="13">
    <location>
        <begin position="475"/>
        <end position="502"/>
    </location>
</feature>
<dbReference type="GO" id="GO:0000978">
    <property type="term" value="F:RNA polymerase II cis-regulatory region sequence-specific DNA binding"/>
    <property type="evidence" value="ECO:0007669"/>
    <property type="project" value="TreeGrafter"/>
</dbReference>
<feature type="region of interest" description="Disordered" evidence="12">
    <location>
        <begin position="63"/>
        <end position="89"/>
    </location>
</feature>
<feature type="domain" description="C2H2-type" evidence="13">
    <location>
        <begin position="285"/>
        <end position="312"/>
    </location>
</feature>
<feature type="domain" description="C2H2-type" evidence="13">
    <location>
        <begin position="341"/>
        <end position="368"/>
    </location>
</feature>
<protein>
    <submittedName>
        <fullName evidence="15">Zinc finger protein 431-like</fullName>
    </submittedName>
</protein>
<keyword evidence="8" id="KW-0238">DNA-binding</keyword>
<feature type="compositionally biased region" description="Polar residues" evidence="12">
    <location>
        <begin position="697"/>
        <end position="731"/>
    </location>
</feature>
<dbReference type="FunFam" id="3.30.160.60:FF:000624">
    <property type="entry name" value="zinc finger protein 697"/>
    <property type="match status" value="1"/>
</dbReference>
<dbReference type="FunFam" id="3.30.160.60:FF:000094">
    <property type="entry name" value="Zinc finger protein 605"/>
    <property type="match status" value="1"/>
</dbReference>
<dbReference type="Gene3D" id="3.30.160.60">
    <property type="entry name" value="Classic Zinc Finger"/>
    <property type="match status" value="12"/>
</dbReference>
<evidence type="ECO:0000256" key="4">
    <source>
        <dbReference type="ARBA" id="ARBA00022737"/>
    </source>
</evidence>
<evidence type="ECO:0000313" key="14">
    <source>
        <dbReference type="Proteomes" id="UP000085678"/>
    </source>
</evidence>
<evidence type="ECO:0000256" key="11">
    <source>
        <dbReference type="PROSITE-ProRule" id="PRU00042"/>
    </source>
</evidence>
<evidence type="ECO:0000256" key="7">
    <source>
        <dbReference type="ARBA" id="ARBA00023015"/>
    </source>
</evidence>
<evidence type="ECO:0000259" key="13">
    <source>
        <dbReference type="PROSITE" id="PS50157"/>
    </source>
</evidence>
<dbReference type="KEGG" id="lak:106157499"/>
<dbReference type="FunFam" id="3.30.160.60:FF:000193">
    <property type="entry name" value="Zinc finger protein 300"/>
    <property type="match status" value="1"/>
</dbReference>
<dbReference type="GO" id="GO:0008270">
    <property type="term" value="F:zinc ion binding"/>
    <property type="evidence" value="ECO:0007669"/>
    <property type="project" value="UniProtKB-KW"/>
</dbReference>
<evidence type="ECO:0000256" key="8">
    <source>
        <dbReference type="ARBA" id="ARBA00023125"/>
    </source>
</evidence>
<keyword evidence="14" id="KW-1185">Reference proteome</keyword>
<feature type="domain" description="C2H2-type" evidence="13">
    <location>
        <begin position="418"/>
        <end position="445"/>
    </location>
</feature>
<feature type="domain" description="C2H2-type" evidence="13">
    <location>
        <begin position="590"/>
        <end position="617"/>
    </location>
</feature>
<name>A0A1S3HRG5_LINAN</name>
<dbReference type="PROSITE" id="PS00028">
    <property type="entry name" value="ZINC_FINGER_C2H2_1"/>
    <property type="match status" value="14"/>
</dbReference>
<keyword evidence="7" id="KW-0805">Transcription regulation</keyword>
<dbReference type="FunFam" id="3.30.160.60:FF:001442">
    <property type="entry name" value="zinc finger protein 696"/>
    <property type="match status" value="1"/>
</dbReference>
<organism evidence="14 15">
    <name type="scientific">Lingula anatina</name>
    <name type="common">Brachiopod</name>
    <name type="synonym">Lingula unguis</name>
    <dbReference type="NCBI Taxonomy" id="7574"/>
    <lineage>
        <taxon>Eukaryota</taxon>
        <taxon>Metazoa</taxon>
        <taxon>Spiralia</taxon>
        <taxon>Lophotrochozoa</taxon>
        <taxon>Brachiopoda</taxon>
        <taxon>Linguliformea</taxon>
        <taxon>Lingulata</taxon>
        <taxon>Lingulida</taxon>
        <taxon>Linguloidea</taxon>
        <taxon>Lingulidae</taxon>
        <taxon>Lingula</taxon>
    </lineage>
</organism>
<comment type="similarity">
    <text evidence="2">Belongs to the krueppel C2H2-type zinc-finger protein family.</text>
</comment>
<dbReference type="FunFam" id="3.30.160.60:FF:001732">
    <property type="entry name" value="Zgc:162936"/>
    <property type="match status" value="1"/>
</dbReference>
<feature type="domain" description="C2H2-type" evidence="13">
    <location>
        <begin position="369"/>
        <end position="396"/>
    </location>
</feature>
<feature type="region of interest" description="Disordered" evidence="12">
    <location>
        <begin position="688"/>
        <end position="731"/>
    </location>
</feature>
<feature type="region of interest" description="Disordered" evidence="12">
    <location>
        <begin position="1"/>
        <end position="34"/>
    </location>
</feature>
<feature type="domain" description="C2H2-type" evidence="13">
    <location>
        <begin position="313"/>
        <end position="340"/>
    </location>
</feature>
<keyword evidence="5 11" id="KW-0863">Zinc-finger</keyword>
<dbReference type="PANTHER" id="PTHR24393:SF34">
    <property type="entry name" value="PR_SET DOMAIN 13"/>
    <property type="match status" value="1"/>
</dbReference>
<evidence type="ECO:0000256" key="12">
    <source>
        <dbReference type="SAM" id="MobiDB-lite"/>
    </source>
</evidence>
<dbReference type="FunFam" id="3.30.160.60:FF:000100">
    <property type="entry name" value="Zinc finger 45-like"/>
    <property type="match status" value="1"/>
</dbReference>
<dbReference type="Pfam" id="PF00096">
    <property type="entry name" value="zf-C2H2"/>
    <property type="match status" value="5"/>
</dbReference>
<keyword evidence="4" id="KW-0677">Repeat</keyword>
<reference evidence="15" key="1">
    <citation type="submission" date="2025-08" db="UniProtKB">
        <authorList>
            <consortium name="RefSeq"/>
        </authorList>
    </citation>
    <scope>IDENTIFICATION</scope>
    <source>
        <tissue evidence="15">Gonads</tissue>
    </source>
</reference>
<accession>A0A1S3HRG5</accession>
<evidence type="ECO:0000256" key="3">
    <source>
        <dbReference type="ARBA" id="ARBA00022723"/>
    </source>
</evidence>
<keyword evidence="9" id="KW-0804">Transcription</keyword>
<sequence>MNKGLSEVKSRESIMTTPYEVRSEETIGHEKELPSLGGDYINMFVQRQRTYLAEEKRILKEDVDDRNGFEKSDEEGQEGQQETSSEVEGISQEEASFIAASFQVTNETAYSRRKDSKQIPKCMVCGPPKDNIKSEYTKLSSCPDIEKEIRELLKILSPPDDSDVCCCRCLDFMKSYQTMKREIIALHIDAQLHVQLHDDDNHSGESDSEELQLNNEGNKGHNPDKDVDMLIKHESIAIKSADEDDSVGEHVTSQKRFKCQYCDKTYTQKEDWRVHERRHTGEKPFKCQHCDKKFYRKYSCDQHEKLMHIDRPYQCKVCFKPFPTTKDCEEHESTHTVQRPYQCQYCDRSFDRKDAWIEHERIHTGERPFKCRQCGLDFIRNNSRVKHEKIKHGLFPVKKVNAKAKESEKKTSLEIRPYKCQHCDKTFNRVSEQILHERVHTGERPFKCEHCQKAFTRKSACLKHEYKHSVNFKPMDCSKCGKTCIGKKSLDYHMKTHRRPGEKSFKCGVCCKEFHSNFQLDEHERTHTGEKPFLCQYCTKSFAQKSTLLSHERTQHTGEKPFKCQYCEEHFPTRLSRSEHERFHTGEKPFKCDFCDKRFVRRANWREHVKNHMGIKPHVCSFCGKGFLNKQPCVIHERTHTGEKPFQCQYCDKRFIRKAKCNAHERTHTGEKAVKSGDKLRNLAKVHKNQHVDETLKSPNTTSDAGSFMSHLSENGSSSQHPDNSYVNQSSDNIFRNQQPELPCRAPYSNNVFPTPEVVYPGDNPFMYNMYMPGM</sequence>